<name>A0A5J6LC73_9GAMM</name>
<gene>
    <name evidence="6" type="ORF">F5I99_05585</name>
</gene>
<dbReference type="SUPFAM" id="SSF55073">
    <property type="entry name" value="Nucleotide cyclase"/>
    <property type="match status" value="1"/>
</dbReference>
<dbReference type="InterPro" id="IPR043128">
    <property type="entry name" value="Rev_trsase/Diguanyl_cyclase"/>
</dbReference>
<dbReference type="InterPro" id="IPR050469">
    <property type="entry name" value="Diguanylate_Cyclase"/>
</dbReference>
<evidence type="ECO:0000256" key="1">
    <source>
        <dbReference type="ARBA" id="ARBA00001946"/>
    </source>
</evidence>
<dbReference type="Gene3D" id="3.30.70.270">
    <property type="match status" value="1"/>
</dbReference>
<comment type="catalytic activity">
    <reaction evidence="3">
        <text>2 GTP = 3',3'-c-di-GMP + 2 diphosphate</text>
        <dbReference type="Rhea" id="RHEA:24898"/>
        <dbReference type="ChEBI" id="CHEBI:33019"/>
        <dbReference type="ChEBI" id="CHEBI:37565"/>
        <dbReference type="ChEBI" id="CHEBI:58805"/>
        <dbReference type="EC" id="2.7.7.65"/>
    </reaction>
</comment>
<dbReference type="Gene3D" id="1.10.3210.10">
    <property type="entry name" value="Hypothetical protein af1432"/>
    <property type="match status" value="1"/>
</dbReference>
<dbReference type="SMART" id="SM00267">
    <property type="entry name" value="GGDEF"/>
    <property type="match status" value="1"/>
</dbReference>
<dbReference type="InterPro" id="IPR029787">
    <property type="entry name" value="Nucleotide_cyclase"/>
</dbReference>
<dbReference type="RefSeq" id="WP_151054042.1">
    <property type="nucleotide sequence ID" value="NZ_CP044222.1"/>
</dbReference>
<evidence type="ECO:0000313" key="7">
    <source>
        <dbReference type="Proteomes" id="UP000325606"/>
    </source>
</evidence>
<dbReference type="SUPFAM" id="SSF109604">
    <property type="entry name" value="HD-domain/PDEase-like"/>
    <property type="match status" value="1"/>
</dbReference>
<evidence type="ECO:0000313" key="6">
    <source>
        <dbReference type="EMBL" id="QEW06006.1"/>
    </source>
</evidence>
<dbReference type="EC" id="2.7.7.65" evidence="2"/>
<feature type="domain" description="GGDEF" evidence="4">
    <location>
        <begin position="510"/>
        <end position="643"/>
    </location>
</feature>
<dbReference type="Pfam" id="PF00990">
    <property type="entry name" value="GGDEF"/>
    <property type="match status" value="1"/>
</dbReference>
<proteinExistence type="predicted"/>
<dbReference type="FunFam" id="3.30.70.270:FF:000001">
    <property type="entry name" value="Diguanylate cyclase domain protein"/>
    <property type="match status" value="1"/>
</dbReference>
<dbReference type="EMBL" id="CP044222">
    <property type="protein sequence ID" value="QEW06006.1"/>
    <property type="molecule type" value="Genomic_DNA"/>
</dbReference>
<evidence type="ECO:0000256" key="2">
    <source>
        <dbReference type="ARBA" id="ARBA00012528"/>
    </source>
</evidence>
<organism evidence="6 7">
    <name type="scientific">Nitrincola iocasae</name>
    <dbReference type="NCBI Taxonomy" id="2614693"/>
    <lineage>
        <taxon>Bacteria</taxon>
        <taxon>Pseudomonadati</taxon>
        <taxon>Pseudomonadota</taxon>
        <taxon>Gammaproteobacteria</taxon>
        <taxon>Oceanospirillales</taxon>
        <taxon>Oceanospirillaceae</taxon>
        <taxon>Nitrincola</taxon>
    </lineage>
</organism>
<accession>A0A5J6LC73</accession>
<evidence type="ECO:0000256" key="3">
    <source>
        <dbReference type="ARBA" id="ARBA00034247"/>
    </source>
</evidence>
<dbReference type="SUPFAM" id="SSF52172">
    <property type="entry name" value="CheY-like"/>
    <property type="match status" value="1"/>
</dbReference>
<dbReference type="InterPro" id="IPR013976">
    <property type="entry name" value="HDOD"/>
</dbReference>
<protein>
    <recommendedName>
        <fullName evidence="2">diguanylate cyclase</fullName>
        <ecNumber evidence="2">2.7.7.65</ecNumber>
    </recommendedName>
</protein>
<dbReference type="AlphaFoldDB" id="A0A5J6LC73"/>
<keyword evidence="7" id="KW-1185">Reference proteome</keyword>
<sequence length="653" mass="72391">MISKKSIKNVTSQTQSSGPEASCAQMLLESSAELLPTPDGVALAIMEAWENENTTVQQIARLVQMDPSLTGRILKLANSAATGRRPVASVPEAIVRVGIQTVGQLAVAFSLIGNESVINCPAFNHQKYWTRCLLMAVLSRGLAKATQVAPPDDIFACGLLARIGVLGLASVYPEAYSNILSTPRPDLIVQEKETFGIDHNELSEAMMVDFCVPRALAEPARYHENPTQSGFEQESRPHKIMTLLHLAYHLSEVAIRDDGNLTVKASTIKVICAQLKLQEGRIDIIFNQALDDWREWSEIFNLSTDEAQNYTDLDFDVADSFLSPNEPVTSSVETLSAAIVADAEIFDLLSGKLTQLGFPALHCEKATAAMQLAMNRQANVFFVSQKNTQFIDMLRGAKEFDASYVFFMLAKTDAELEAKAYLAGADDVITNDIRVTHLKARLKPAMRMLKRYERWRNDRTELRRIAKELSLSHRQQQLLALTDQLTELPNRRAAMEALDQAWSGSIRSQTPCSLLILDIDHFKNINDNYGHDVGDEVLRAVAIILKTNIRREDTIARIGGEEFLLISPHLPTRDALVAAERLRKQLENAKIDAGGETICITMSIGMAMREDTMRHGEDLMISADKALYAAKNAGRNRIALNSAGQIRMLKNDK</sequence>
<dbReference type="Gene3D" id="3.40.50.2300">
    <property type="match status" value="1"/>
</dbReference>
<evidence type="ECO:0000259" key="5">
    <source>
        <dbReference type="PROSITE" id="PS51833"/>
    </source>
</evidence>
<evidence type="ECO:0000259" key="4">
    <source>
        <dbReference type="PROSITE" id="PS50887"/>
    </source>
</evidence>
<dbReference type="NCBIfam" id="TIGR00254">
    <property type="entry name" value="GGDEF"/>
    <property type="match status" value="1"/>
</dbReference>
<dbReference type="Pfam" id="PF08668">
    <property type="entry name" value="HDOD"/>
    <property type="match status" value="1"/>
</dbReference>
<dbReference type="PROSITE" id="PS51833">
    <property type="entry name" value="HDOD"/>
    <property type="match status" value="1"/>
</dbReference>
<feature type="domain" description="HDOD" evidence="5">
    <location>
        <begin position="35"/>
        <end position="226"/>
    </location>
</feature>
<dbReference type="GO" id="GO:0052621">
    <property type="term" value="F:diguanylate cyclase activity"/>
    <property type="evidence" value="ECO:0007669"/>
    <property type="project" value="UniProtKB-EC"/>
</dbReference>
<reference evidence="6 7" key="1">
    <citation type="submission" date="2019-09" db="EMBL/GenBank/DDBJ databases">
        <title>Nitrincola iocasae sp. nov., a bacterium isolated from the sediment collected at a cold seep field in South China Sea.</title>
        <authorList>
            <person name="Zhang H."/>
            <person name="Wang H."/>
            <person name="Li C."/>
        </authorList>
    </citation>
    <scope>NUCLEOTIDE SEQUENCE [LARGE SCALE GENOMIC DNA]</scope>
    <source>
        <strain evidence="6 7">KXZD1103</strain>
    </source>
</reference>
<comment type="cofactor">
    <cofactor evidence="1">
        <name>Mg(2+)</name>
        <dbReference type="ChEBI" id="CHEBI:18420"/>
    </cofactor>
</comment>
<dbReference type="InterPro" id="IPR000160">
    <property type="entry name" value="GGDEF_dom"/>
</dbReference>
<dbReference type="PANTHER" id="PTHR45138:SF9">
    <property type="entry name" value="DIGUANYLATE CYCLASE DGCM-RELATED"/>
    <property type="match status" value="1"/>
</dbReference>
<dbReference type="Proteomes" id="UP000325606">
    <property type="component" value="Chromosome"/>
</dbReference>
<dbReference type="InterPro" id="IPR011006">
    <property type="entry name" value="CheY-like_superfamily"/>
</dbReference>
<dbReference type="KEGG" id="nik:F5I99_05585"/>
<dbReference type="PROSITE" id="PS50887">
    <property type="entry name" value="GGDEF"/>
    <property type="match status" value="1"/>
</dbReference>
<dbReference type="PANTHER" id="PTHR45138">
    <property type="entry name" value="REGULATORY COMPONENTS OF SENSORY TRANSDUCTION SYSTEM"/>
    <property type="match status" value="1"/>
</dbReference>
<dbReference type="CDD" id="cd01949">
    <property type="entry name" value="GGDEF"/>
    <property type="match status" value="1"/>
</dbReference>